<dbReference type="InterPro" id="IPR040850">
    <property type="entry name" value="Knl1_RWD_C"/>
</dbReference>
<feature type="region of interest" description="Disordered" evidence="2">
    <location>
        <begin position="294"/>
        <end position="376"/>
    </location>
</feature>
<feature type="region of interest" description="Disordered" evidence="2">
    <location>
        <begin position="430"/>
        <end position="622"/>
    </location>
</feature>
<dbReference type="GO" id="GO:0034501">
    <property type="term" value="P:protein localization to kinetochore"/>
    <property type="evidence" value="ECO:0007669"/>
    <property type="project" value="TreeGrafter"/>
</dbReference>
<gene>
    <name evidence="4" type="ORF">MYCGRDRAFT_58646</name>
</gene>
<evidence type="ECO:0000256" key="1">
    <source>
        <dbReference type="SAM" id="Coils"/>
    </source>
</evidence>
<keyword evidence="5" id="KW-1185">Reference proteome</keyword>
<feature type="compositionally biased region" description="Acidic residues" evidence="2">
    <location>
        <begin position="128"/>
        <end position="141"/>
    </location>
</feature>
<dbReference type="eggNOG" id="ENOG502S20P">
    <property type="taxonomic scope" value="Eukaryota"/>
</dbReference>
<dbReference type="SMART" id="SM00787">
    <property type="entry name" value="Spc7"/>
    <property type="match status" value="1"/>
</dbReference>
<feature type="compositionally biased region" description="Polar residues" evidence="2">
    <location>
        <begin position="505"/>
        <end position="537"/>
    </location>
</feature>
<feature type="region of interest" description="Disordered" evidence="2">
    <location>
        <begin position="1"/>
        <end position="170"/>
    </location>
</feature>
<feature type="compositionally biased region" description="Basic residues" evidence="2">
    <location>
        <begin position="356"/>
        <end position="365"/>
    </location>
</feature>
<feature type="compositionally biased region" description="Low complexity" evidence="2">
    <location>
        <begin position="115"/>
        <end position="127"/>
    </location>
</feature>
<accession>F9XAQ6</accession>
<dbReference type="KEGG" id="ztr:MYCGRDRAFT_58646"/>
<dbReference type="HOGENOM" id="CLU_002533_1_0_1"/>
<evidence type="ECO:0000313" key="4">
    <source>
        <dbReference type="EMBL" id="EGP87040.1"/>
    </source>
</evidence>
<reference evidence="4 5" key="1">
    <citation type="journal article" date="2011" name="PLoS Genet.">
        <title>Finished genome of the fungal wheat pathogen Mycosphaerella graminicola reveals dispensome structure, chromosome plasticity, and stealth pathogenesis.</title>
        <authorList>
            <person name="Goodwin S.B."/>
            <person name="Ben M'barek S."/>
            <person name="Dhillon B."/>
            <person name="Wittenberg A.H.J."/>
            <person name="Crane C.F."/>
            <person name="Hane J.K."/>
            <person name="Foster A.J."/>
            <person name="Van der Lee T.A.J."/>
            <person name="Grimwood J."/>
            <person name="Aerts A."/>
            <person name="Antoniw J."/>
            <person name="Bailey A."/>
            <person name="Bluhm B."/>
            <person name="Bowler J."/>
            <person name="Bristow J."/>
            <person name="van der Burgt A."/>
            <person name="Canto-Canche B."/>
            <person name="Churchill A.C.L."/>
            <person name="Conde-Ferraez L."/>
            <person name="Cools H.J."/>
            <person name="Coutinho P.M."/>
            <person name="Csukai M."/>
            <person name="Dehal P."/>
            <person name="De Wit P."/>
            <person name="Donzelli B."/>
            <person name="van de Geest H.C."/>
            <person name="van Ham R.C.H.J."/>
            <person name="Hammond-Kosack K.E."/>
            <person name="Henrissat B."/>
            <person name="Kilian A."/>
            <person name="Kobayashi A.K."/>
            <person name="Koopmann E."/>
            <person name="Kourmpetis Y."/>
            <person name="Kuzniar A."/>
            <person name="Lindquist E."/>
            <person name="Lombard V."/>
            <person name="Maliepaard C."/>
            <person name="Martins N."/>
            <person name="Mehrabi R."/>
            <person name="Nap J.P.H."/>
            <person name="Ponomarenko A."/>
            <person name="Rudd J.J."/>
            <person name="Salamov A."/>
            <person name="Schmutz J."/>
            <person name="Schouten H.J."/>
            <person name="Shapiro H."/>
            <person name="Stergiopoulos I."/>
            <person name="Torriani S.F.F."/>
            <person name="Tu H."/>
            <person name="de Vries R.P."/>
            <person name="Waalwijk C."/>
            <person name="Ware S.B."/>
            <person name="Wiebenga A."/>
            <person name="Zwiers L.-H."/>
            <person name="Oliver R.P."/>
            <person name="Grigoriev I.V."/>
            <person name="Kema G.H.J."/>
        </authorList>
    </citation>
    <scope>NUCLEOTIDE SEQUENCE [LARGE SCALE GENOMIC DNA]</scope>
    <source>
        <strain evidence="5">CBS 115943 / IPO323</strain>
    </source>
</reference>
<feature type="region of interest" description="Disordered" evidence="2">
    <location>
        <begin position="669"/>
        <end position="690"/>
    </location>
</feature>
<dbReference type="InterPro" id="IPR033338">
    <property type="entry name" value="Spc105/Spc7"/>
</dbReference>
<organism evidence="4 5">
    <name type="scientific">Zymoseptoria tritici (strain CBS 115943 / IPO323)</name>
    <name type="common">Speckled leaf blotch fungus</name>
    <name type="synonym">Septoria tritici</name>
    <dbReference type="NCBI Taxonomy" id="336722"/>
    <lineage>
        <taxon>Eukaryota</taxon>
        <taxon>Fungi</taxon>
        <taxon>Dikarya</taxon>
        <taxon>Ascomycota</taxon>
        <taxon>Pezizomycotina</taxon>
        <taxon>Dothideomycetes</taxon>
        <taxon>Dothideomycetidae</taxon>
        <taxon>Mycosphaerellales</taxon>
        <taxon>Mycosphaerellaceae</taxon>
        <taxon>Zymoseptoria</taxon>
    </lineage>
</organism>
<feature type="compositionally biased region" description="Polar residues" evidence="2">
    <location>
        <begin position="564"/>
        <end position="574"/>
    </location>
</feature>
<dbReference type="InterPro" id="IPR013253">
    <property type="entry name" value="Spc7_domain"/>
</dbReference>
<evidence type="ECO:0000259" key="3">
    <source>
        <dbReference type="SMART" id="SM00787"/>
    </source>
</evidence>
<feature type="compositionally biased region" description="Low complexity" evidence="2">
    <location>
        <begin position="160"/>
        <end position="169"/>
    </location>
</feature>
<feature type="compositionally biased region" description="Basic and acidic residues" evidence="2">
    <location>
        <begin position="26"/>
        <end position="35"/>
    </location>
</feature>
<dbReference type="Pfam" id="PF08317">
    <property type="entry name" value="Spc7"/>
    <property type="match status" value="1"/>
</dbReference>
<dbReference type="Pfam" id="PF15402">
    <property type="entry name" value="MELT_2"/>
    <property type="match status" value="6"/>
</dbReference>
<dbReference type="Pfam" id="PF18210">
    <property type="entry name" value="Knl1_RWD_C"/>
    <property type="match status" value="1"/>
</dbReference>
<dbReference type="EMBL" id="CM001200">
    <property type="protein sequence ID" value="EGP87040.1"/>
    <property type="molecule type" value="Genomic_DNA"/>
</dbReference>
<dbReference type="OrthoDB" id="5592879at2759"/>
<feature type="coiled-coil region" evidence="1">
    <location>
        <begin position="819"/>
        <end position="895"/>
    </location>
</feature>
<dbReference type="GO" id="GO:1990758">
    <property type="term" value="P:mitotic sister chromatid biorientation"/>
    <property type="evidence" value="ECO:0007669"/>
    <property type="project" value="TreeGrafter"/>
</dbReference>
<dbReference type="OMA" id="WRMKLQE"/>
<dbReference type="AlphaFoldDB" id="F9XAQ6"/>
<dbReference type="SMART" id="SM01315">
    <property type="entry name" value="Spc7_N"/>
    <property type="match status" value="1"/>
</dbReference>
<dbReference type="GO" id="GO:0007094">
    <property type="term" value="P:mitotic spindle assembly checkpoint signaling"/>
    <property type="evidence" value="ECO:0007669"/>
    <property type="project" value="TreeGrafter"/>
</dbReference>
<dbReference type="PANTHER" id="PTHR28260">
    <property type="entry name" value="SPINDLE POLE BODY COMPONENT SPC105"/>
    <property type="match status" value="1"/>
</dbReference>
<dbReference type="GO" id="GO:0000776">
    <property type="term" value="C:kinetochore"/>
    <property type="evidence" value="ECO:0007669"/>
    <property type="project" value="TreeGrafter"/>
</dbReference>
<keyword evidence="1" id="KW-0175">Coiled coil</keyword>
<dbReference type="RefSeq" id="XP_003852064.1">
    <property type="nucleotide sequence ID" value="XM_003852016.1"/>
</dbReference>
<dbReference type="STRING" id="336722.F9XAQ6"/>
<evidence type="ECO:0000313" key="5">
    <source>
        <dbReference type="Proteomes" id="UP000008062"/>
    </source>
</evidence>
<evidence type="ECO:0000256" key="2">
    <source>
        <dbReference type="SAM" id="MobiDB-lite"/>
    </source>
</evidence>
<feature type="compositionally biased region" description="Polar residues" evidence="2">
    <location>
        <begin position="306"/>
        <end position="319"/>
    </location>
</feature>
<feature type="domain" description="Spc7 kinetochore protein" evidence="3">
    <location>
        <begin position="637"/>
        <end position="959"/>
    </location>
</feature>
<dbReference type="InParanoid" id="F9XAQ6"/>
<protein>
    <recommendedName>
        <fullName evidence="3">Spc7 kinetochore protein domain-containing protein</fullName>
    </recommendedName>
</protein>
<dbReference type="Proteomes" id="UP000008062">
    <property type="component" value="Chromosome 5"/>
</dbReference>
<name>F9XAQ6_ZYMTI</name>
<sequence>MSPATKKGGRRGRSKSIGPGSLDEPEAPKQRDTKDRRKSAFIPLTATKSILSKDEAAGKAARRNSDVDDGGLFTTSAQDQEDAELLSSPVAQDRGSKKSGRRSSGIPPMNFNNPDDFSSSGVSGSEESGSEDGEEEDDILSGDETGTAMSLDVDEVTMQSGSDASTSSSARLELALQQAAKTAGTRGIEYDEYGDMSMEIAAEEITNAFKPWVQSNIMEPIGSASLDQENVNPFSPAFKADIASRPSTIVEEEEEDDMSMDVTRAIGGILRAPQPAPASSPGSDATMDFTQAVGRITSQKRRRSTTETGSPGATISNAQSKRRRSSVARSSMGDDTMDLTMAVGGIKSSSSPTKPERRRSLRSRRSSGVASEADDATMEFTRAVGGIRAAEIAEDDSLVGNEELSMELTTVLGGIKNAQQPLLTPLLQKQTANSSGDQAFLSKPKLARTPNAGLTAESTASPVRSEAPAEATPVARTPTPKSSPIKDLTYPDLPIVGPGSARARTPSQSPTRQQVQRTPTSGLRLQQDAAQQSNEPSPTVAKKQRSSPVKSAATTPEKRRSAEDSQNLTNTIKLMSTPRKETLKTVTPRKHTPAKQLSPVKAMTPRARPTPKGRQTASGPTEFASPAKRLFEDLDKIRAGGQPMEKIGLQDFLNQANIRFMDLTTTKRRMTTAPTPSKARRASNSQGVSDNEQATLENAVVAAACTTPELELYQHACHELKRYTKEGKQMIAELEASTLREQPPLIQAYVHATPERKIALDVQMRDMKTFARLQSKELWYEWRSQLLDELMVGLQNIGEGLIKDDEILGQSEQIVDQVLPALVEQHEALQEEADRLEADVNAVTDEEKEELQVARGRLTDVDADIAEKKLLLETLQDQVQEQDELAEKLQRSNAEFTAATHEANRVREACRGVSLNEITELKASVKDLEESFGWSIISASSSPATVTMTYKSDLELHFHPQAFAQEHELSNAPIRLTYIADSQPYKKKSLTTTLRFFLQLLQATLQGLPQCTTKIADLLSLVSNGWDTALSLAETERGLNLEALTETRILGDERLAIEANILLSRVRTKVRATFEVSATVGADLQVRTGVQPKVTVVYGEQYNEKNMAEFIRGAVGTGFEGWDVAVRGMREKLVARGPKGARK</sequence>
<dbReference type="PANTHER" id="PTHR28260:SF1">
    <property type="entry name" value="SPINDLE POLE BODY COMPONENT SPC105"/>
    <property type="match status" value="1"/>
</dbReference>
<dbReference type="GeneID" id="13397076"/>
<proteinExistence type="predicted"/>